<dbReference type="PANTHER" id="PTHR42743:SF2">
    <property type="entry name" value="AMINODEOXYCHORISMATE LYASE"/>
    <property type="match status" value="1"/>
</dbReference>
<dbReference type="InterPro" id="IPR050571">
    <property type="entry name" value="Class-IV_PLP-Dep_Aminotrnsfr"/>
</dbReference>
<evidence type="ECO:0000256" key="7">
    <source>
        <dbReference type="ARBA" id="ARBA00035633"/>
    </source>
</evidence>
<comment type="pathway">
    <text evidence="7">Cofactor biosynthesis; tetrahydrofolate biosynthesis; 4-aminobenzoate from chorismate: step 2/2.</text>
</comment>
<dbReference type="InterPro" id="IPR043132">
    <property type="entry name" value="BCAT-like_C"/>
</dbReference>
<dbReference type="InterPro" id="IPR001544">
    <property type="entry name" value="Aminotrans_IV"/>
</dbReference>
<evidence type="ECO:0000256" key="5">
    <source>
        <dbReference type="ARBA" id="ARBA00022909"/>
    </source>
</evidence>
<dbReference type="InterPro" id="IPR017824">
    <property type="entry name" value="Aminodeoxychorismate_lyase_IV"/>
</dbReference>
<dbReference type="RefSeq" id="WP_188737010.1">
    <property type="nucleotide sequence ID" value="NZ_BMII01000004.1"/>
</dbReference>
<proteinExistence type="inferred from homology"/>
<comment type="subunit">
    <text evidence="3">Homodimer.</text>
</comment>
<comment type="similarity">
    <text evidence="2 11">Belongs to the class-IV pyridoxal-phosphate-dependent aminotransferase family.</text>
</comment>
<dbReference type="EMBL" id="BMII01000004">
    <property type="protein sequence ID" value="GGB49282.1"/>
    <property type="molecule type" value="Genomic_DNA"/>
</dbReference>
<evidence type="ECO:0000256" key="10">
    <source>
        <dbReference type="NCBIfam" id="TIGR03461"/>
    </source>
</evidence>
<protein>
    <recommendedName>
        <fullName evidence="8 10">Aminodeoxychorismate lyase</fullName>
        <ecNumber evidence="8 10">4.1.3.38</ecNumber>
    </recommendedName>
</protein>
<dbReference type="Pfam" id="PF01063">
    <property type="entry name" value="Aminotran_4"/>
    <property type="match status" value="1"/>
</dbReference>
<dbReference type="EC" id="4.1.3.38" evidence="8 10"/>
<evidence type="ECO:0000313" key="13">
    <source>
        <dbReference type="EMBL" id="GGB49282.1"/>
    </source>
</evidence>
<comment type="caution">
    <text evidence="13">The sequence shown here is derived from an EMBL/GenBank/DDBJ whole genome shotgun (WGS) entry which is preliminary data.</text>
</comment>
<dbReference type="PANTHER" id="PTHR42743">
    <property type="entry name" value="AMINO-ACID AMINOTRANSFERASE"/>
    <property type="match status" value="1"/>
</dbReference>
<name>A0ABQ1IR67_9GAMM</name>
<keyword evidence="6 13" id="KW-0456">Lyase</keyword>
<dbReference type="InterPro" id="IPR043131">
    <property type="entry name" value="BCAT-like_N"/>
</dbReference>
<evidence type="ECO:0000256" key="8">
    <source>
        <dbReference type="ARBA" id="ARBA00035676"/>
    </source>
</evidence>
<keyword evidence="4 12" id="KW-0663">Pyridoxal phosphate</keyword>
<dbReference type="SUPFAM" id="SSF56752">
    <property type="entry name" value="D-aminoacid aminotransferase-like PLP-dependent enzymes"/>
    <property type="match status" value="1"/>
</dbReference>
<comment type="catalytic activity">
    <reaction evidence="9">
        <text>4-amino-4-deoxychorismate = 4-aminobenzoate + pyruvate + H(+)</text>
        <dbReference type="Rhea" id="RHEA:16201"/>
        <dbReference type="ChEBI" id="CHEBI:15361"/>
        <dbReference type="ChEBI" id="CHEBI:15378"/>
        <dbReference type="ChEBI" id="CHEBI:17836"/>
        <dbReference type="ChEBI" id="CHEBI:58406"/>
        <dbReference type="EC" id="4.1.3.38"/>
    </reaction>
</comment>
<dbReference type="CDD" id="cd01559">
    <property type="entry name" value="ADCL_like"/>
    <property type="match status" value="1"/>
</dbReference>
<keyword evidence="5" id="KW-0289">Folate biosynthesis</keyword>
<evidence type="ECO:0000256" key="3">
    <source>
        <dbReference type="ARBA" id="ARBA00011738"/>
    </source>
</evidence>
<evidence type="ECO:0000256" key="6">
    <source>
        <dbReference type="ARBA" id="ARBA00023239"/>
    </source>
</evidence>
<dbReference type="GO" id="GO:0016829">
    <property type="term" value="F:lyase activity"/>
    <property type="evidence" value="ECO:0007669"/>
    <property type="project" value="UniProtKB-KW"/>
</dbReference>
<evidence type="ECO:0000256" key="11">
    <source>
        <dbReference type="RuleBase" id="RU004106"/>
    </source>
</evidence>
<evidence type="ECO:0000256" key="4">
    <source>
        <dbReference type="ARBA" id="ARBA00022898"/>
    </source>
</evidence>
<dbReference type="Gene3D" id="3.20.10.10">
    <property type="entry name" value="D-amino Acid Aminotransferase, subunit A, domain 2"/>
    <property type="match status" value="1"/>
</dbReference>
<gene>
    <name evidence="13" type="primary">pabC</name>
    <name evidence="13" type="ORF">GCM10011607_07090</name>
</gene>
<evidence type="ECO:0000256" key="1">
    <source>
        <dbReference type="ARBA" id="ARBA00001933"/>
    </source>
</evidence>
<dbReference type="Gene3D" id="3.30.470.10">
    <property type="match status" value="1"/>
</dbReference>
<dbReference type="NCBIfam" id="NF004761">
    <property type="entry name" value="PRK06092.1"/>
    <property type="match status" value="1"/>
</dbReference>
<sequence>MTSVWVNHVEQGRISPFDRGLAYGDGVFATMRTACAHQTAAVLYMDLHLQRLQQSSQRLGIQWQANDLLIDQLLSLAKAYPDHCIKLVLTRGEGGRGYQAPDIAKLTEVVSVHPIPSHYAQWQQQGISLATSPIRLARQPLLAGMKHLNRLEQVLIKTQPLIANTQDWLVLDTDGWVIESSMANIFAIKEGQIFTPAMTHAGVSGVMREQMIDQLLTAGFAVTTKPLRYEDICSADHIFITNSLFGVVDVNTIDQFQFSRWTLTSRFRQVLSVDLP</sequence>
<evidence type="ECO:0000256" key="12">
    <source>
        <dbReference type="RuleBase" id="RU004516"/>
    </source>
</evidence>
<organism evidence="13 14">
    <name type="scientific">Shewanella inventionis</name>
    <dbReference type="NCBI Taxonomy" id="1738770"/>
    <lineage>
        <taxon>Bacteria</taxon>
        <taxon>Pseudomonadati</taxon>
        <taxon>Pseudomonadota</taxon>
        <taxon>Gammaproteobacteria</taxon>
        <taxon>Alteromonadales</taxon>
        <taxon>Shewanellaceae</taxon>
        <taxon>Shewanella</taxon>
    </lineage>
</organism>
<reference evidence="14" key="1">
    <citation type="journal article" date="2019" name="Int. J. Syst. Evol. Microbiol.">
        <title>The Global Catalogue of Microorganisms (GCM) 10K type strain sequencing project: providing services to taxonomists for standard genome sequencing and annotation.</title>
        <authorList>
            <consortium name="The Broad Institute Genomics Platform"/>
            <consortium name="The Broad Institute Genome Sequencing Center for Infectious Disease"/>
            <person name="Wu L."/>
            <person name="Ma J."/>
        </authorList>
    </citation>
    <scope>NUCLEOTIDE SEQUENCE [LARGE SCALE GENOMIC DNA]</scope>
    <source>
        <strain evidence="14">CGMCC 1.15339</strain>
    </source>
</reference>
<evidence type="ECO:0000313" key="14">
    <source>
        <dbReference type="Proteomes" id="UP000617555"/>
    </source>
</evidence>
<dbReference type="InterPro" id="IPR018300">
    <property type="entry name" value="Aminotrans_IV_CS"/>
</dbReference>
<dbReference type="NCBIfam" id="TIGR03461">
    <property type="entry name" value="pabC_Proteo"/>
    <property type="match status" value="1"/>
</dbReference>
<dbReference type="PROSITE" id="PS00770">
    <property type="entry name" value="AA_TRANSFER_CLASS_4"/>
    <property type="match status" value="1"/>
</dbReference>
<evidence type="ECO:0000256" key="2">
    <source>
        <dbReference type="ARBA" id="ARBA00009320"/>
    </source>
</evidence>
<keyword evidence="14" id="KW-1185">Reference proteome</keyword>
<comment type="cofactor">
    <cofactor evidence="1 12">
        <name>pyridoxal 5'-phosphate</name>
        <dbReference type="ChEBI" id="CHEBI:597326"/>
    </cofactor>
</comment>
<dbReference type="Proteomes" id="UP000617555">
    <property type="component" value="Unassembled WGS sequence"/>
</dbReference>
<accession>A0ABQ1IR67</accession>
<evidence type="ECO:0000256" key="9">
    <source>
        <dbReference type="ARBA" id="ARBA00049529"/>
    </source>
</evidence>
<dbReference type="InterPro" id="IPR036038">
    <property type="entry name" value="Aminotransferase-like"/>
</dbReference>